<evidence type="ECO:0000313" key="2">
    <source>
        <dbReference type="EMBL" id="PWB93162.1"/>
    </source>
</evidence>
<dbReference type="OrthoDB" id="9790710at2"/>
<evidence type="ECO:0000259" key="1">
    <source>
        <dbReference type="Pfam" id="PF00534"/>
    </source>
</evidence>
<dbReference type="AlphaFoldDB" id="A0A2U1SNG6"/>
<protein>
    <submittedName>
        <fullName evidence="2">Glycosyltransferase family 1 protein</fullName>
    </submittedName>
</protein>
<reference evidence="2 3" key="1">
    <citation type="journal article" date="2018" name="Appl. Microbiol. Biotechnol.">
        <title>Co-cultivation of the strictly anaerobic methanogen Methanosarcina barkeri with aerobic methanotrophs in an oxygen-limited membrane bioreactor.</title>
        <authorList>
            <person name="In 't Zandt M.H."/>
            <person name="van den Bosch T.J.M."/>
            <person name="Rijkers R."/>
            <person name="van Kessel M.A.H.J."/>
            <person name="Jetten M.S.M."/>
            <person name="Welte C.U."/>
        </authorList>
    </citation>
    <scope>NUCLEOTIDE SEQUENCE [LARGE SCALE GENOMIC DNA]</scope>
    <source>
        <strain evidence="2 3">DSM 17706</strain>
    </source>
</reference>
<sequence length="458" mass="50588">MVERTPGDGQIEAYLLREMKAEIDELARSEVDDVTKFLYARAREFYWTVTRLVGLGRLHDGVWRKPGGDAARAWRTALAGDIPAPATRARLLVDMTATHRTIGRTGIQRVVREIARAMVESGAAIPVFMENGRLYSHFAHANLPDEVTPAAGDKFLLLDAGWHLTAEYSQMIDKVARAGGETIGCLYDLIPILYPSVVTHSAHLAFVEWFDLLVRESDAIVGISKAVIDDFAVYARMKSLPCKRGLQLGWWPLGADFRAPGDAAPSPRAIAAVEGDRPLYLSVGTLEPRKGHAIALRAFDRWWEEGADVRYVIVGSKGWNVRALERRILEHPEFGQRLFWLQDASDADLRYLYERTRALVFPSIAEGFGLPLVEAAHFGARAIASDIRVFREVGGEWVSYFAPGDSEALLARLKETLAAPPAAPACDILSWAGSAEALAGLLRTGDYPLRLDEAVEAR</sequence>
<dbReference type="Pfam" id="PF00534">
    <property type="entry name" value="Glycos_transf_1"/>
    <property type="match status" value="1"/>
</dbReference>
<dbReference type="InterPro" id="IPR001296">
    <property type="entry name" value="Glyco_trans_1"/>
</dbReference>
<organism evidence="2 3">
    <name type="scientific">Methylosinus sporium</name>
    <dbReference type="NCBI Taxonomy" id="428"/>
    <lineage>
        <taxon>Bacteria</taxon>
        <taxon>Pseudomonadati</taxon>
        <taxon>Pseudomonadota</taxon>
        <taxon>Alphaproteobacteria</taxon>
        <taxon>Hyphomicrobiales</taxon>
        <taxon>Methylocystaceae</taxon>
        <taxon>Methylosinus</taxon>
    </lineage>
</organism>
<feature type="domain" description="Glycosyl transferase family 1" evidence="1">
    <location>
        <begin position="272"/>
        <end position="420"/>
    </location>
</feature>
<dbReference type="GO" id="GO:0016757">
    <property type="term" value="F:glycosyltransferase activity"/>
    <property type="evidence" value="ECO:0007669"/>
    <property type="project" value="InterPro"/>
</dbReference>
<accession>A0A2U1SNG6</accession>
<name>A0A2U1SNG6_METSR</name>
<dbReference type="CDD" id="cd03809">
    <property type="entry name" value="GT4_MtfB-like"/>
    <property type="match status" value="1"/>
</dbReference>
<comment type="caution">
    <text evidence="2">The sequence shown here is derived from an EMBL/GenBank/DDBJ whole genome shotgun (WGS) entry which is preliminary data.</text>
</comment>
<dbReference type="RefSeq" id="WP_108917946.1">
    <property type="nucleotide sequence ID" value="NZ_BGJY01000014.1"/>
</dbReference>
<dbReference type="SUPFAM" id="SSF53756">
    <property type="entry name" value="UDP-Glycosyltransferase/glycogen phosphorylase"/>
    <property type="match status" value="1"/>
</dbReference>
<gene>
    <name evidence="2" type="ORF">C5689_14300</name>
</gene>
<proteinExistence type="predicted"/>
<evidence type="ECO:0000313" key="3">
    <source>
        <dbReference type="Proteomes" id="UP000245137"/>
    </source>
</evidence>
<dbReference type="PANTHER" id="PTHR46401">
    <property type="entry name" value="GLYCOSYLTRANSFERASE WBBK-RELATED"/>
    <property type="match status" value="1"/>
</dbReference>
<dbReference type="Proteomes" id="UP000245137">
    <property type="component" value="Unassembled WGS sequence"/>
</dbReference>
<keyword evidence="3" id="KW-1185">Reference proteome</keyword>
<dbReference type="EMBL" id="PUIV01000026">
    <property type="protein sequence ID" value="PWB93162.1"/>
    <property type="molecule type" value="Genomic_DNA"/>
</dbReference>
<dbReference type="Gene3D" id="3.40.50.2000">
    <property type="entry name" value="Glycogen Phosphorylase B"/>
    <property type="match status" value="1"/>
</dbReference>
<keyword evidence="2" id="KW-0808">Transferase</keyword>
<dbReference type="PANTHER" id="PTHR46401:SF9">
    <property type="entry name" value="MANNOSYLTRANSFERASE A"/>
    <property type="match status" value="1"/>
</dbReference>